<organism evidence="1 2">
    <name type="scientific">Cinara cedri</name>
    <dbReference type="NCBI Taxonomy" id="506608"/>
    <lineage>
        <taxon>Eukaryota</taxon>
        <taxon>Metazoa</taxon>
        <taxon>Ecdysozoa</taxon>
        <taxon>Arthropoda</taxon>
        <taxon>Hexapoda</taxon>
        <taxon>Insecta</taxon>
        <taxon>Pterygota</taxon>
        <taxon>Neoptera</taxon>
        <taxon>Paraneoptera</taxon>
        <taxon>Hemiptera</taxon>
        <taxon>Sternorrhyncha</taxon>
        <taxon>Aphidomorpha</taxon>
        <taxon>Aphidoidea</taxon>
        <taxon>Aphididae</taxon>
        <taxon>Lachninae</taxon>
        <taxon>Cinara</taxon>
    </lineage>
</organism>
<name>A0A5E4NI69_9HEMI</name>
<dbReference type="OrthoDB" id="10024802at2759"/>
<dbReference type="Proteomes" id="UP000325440">
    <property type="component" value="Unassembled WGS sequence"/>
</dbReference>
<dbReference type="InterPro" id="IPR036397">
    <property type="entry name" value="RNaseH_sf"/>
</dbReference>
<accession>A0A5E4NI69</accession>
<dbReference type="EMBL" id="CABPRJ010001944">
    <property type="protein sequence ID" value="VVC42296.1"/>
    <property type="molecule type" value="Genomic_DNA"/>
</dbReference>
<keyword evidence="2" id="KW-1185">Reference proteome</keyword>
<dbReference type="AlphaFoldDB" id="A0A5E4NI69"/>
<proteinExistence type="predicted"/>
<sequence length="65" mass="7730">MWGVIKDQRVYKTLIQNLIHLKKRIEEEFQILSTDYLYLYNATNVVKKRCGAVIKAGGYHFERLL</sequence>
<dbReference type="Gene3D" id="3.30.420.10">
    <property type="entry name" value="Ribonuclease H-like superfamily/Ribonuclease H"/>
    <property type="match status" value="1"/>
</dbReference>
<evidence type="ECO:0000313" key="1">
    <source>
        <dbReference type="EMBL" id="VVC42296.1"/>
    </source>
</evidence>
<gene>
    <name evidence="1" type="ORF">CINCED_3A002671</name>
</gene>
<reference evidence="1 2" key="1">
    <citation type="submission" date="2019-08" db="EMBL/GenBank/DDBJ databases">
        <authorList>
            <person name="Alioto T."/>
            <person name="Alioto T."/>
            <person name="Gomez Garrido J."/>
        </authorList>
    </citation>
    <scope>NUCLEOTIDE SEQUENCE [LARGE SCALE GENOMIC DNA]</scope>
</reference>
<evidence type="ECO:0000313" key="2">
    <source>
        <dbReference type="Proteomes" id="UP000325440"/>
    </source>
</evidence>
<dbReference type="GO" id="GO:0003676">
    <property type="term" value="F:nucleic acid binding"/>
    <property type="evidence" value="ECO:0007669"/>
    <property type="project" value="InterPro"/>
</dbReference>
<protein>
    <submittedName>
        <fullName evidence="1">Uncharacterized protein</fullName>
    </submittedName>
</protein>